<feature type="region of interest" description="Disordered" evidence="1">
    <location>
        <begin position="90"/>
        <end position="130"/>
    </location>
</feature>
<evidence type="ECO:0000313" key="2">
    <source>
        <dbReference type="EMBL" id="CAK9147758.1"/>
    </source>
</evidence>
<reference evidence="2 3" key="1">
    <citation type="submission" date="2024-02" db="EMBL/GenBank/DDBJ databases">
        <authorList>
            <person name="Vignale AGUSTIN F."/>
            <person name="Sosa J E."/>
            <person name="Modenutti C."/>
        </authorList>
    </citation>
    <scope>NUCLEOTIDE SEQUENCE [LARGE SCALE GENOMIC DNA]</scope>
</reference>
<keyword evidence="3" id="KW-1185">Reference proteome</keyword>
<gene>
    <name evidence="2" type="ORF">ILEXP_LOCUS15698</name>
</gene>
<comment type="caution">
    <text evidence="2">The sequence shown here is derived from an EMBL/GenBank/DDBJ whole genome shotgun (WGS) entry which is preliminary data.</text>
</comment>
<dbReference type="AlphaFoldDB" id="A0ABC8RSP3"/>
<organism evidence="2 3">
    <name type="scientific">Ilex paraguariensis</name>
    <name type="common">yerba mate</name>
    <dbReference type="NCBI Taxonomy" id="185542"/>
    <lineage>
        <taxon>Eukaryota</taxon>
        <taxon>Viridiplantae</taxon>
        <taxon>Streptophyta</taxon>
        <taxon>Embryophyta</taxon>
        <taxon>Tracheophyta</taxon>
        <taxon>Spermatophyta</taxon>
        <taxon>Magnoliopsida</taxon>
        <taxon>eudicotyledons</taxon>
        <taxon>Gunneridae</taxon>
        <taxon>Pentapetalae</taxon>
        <taxon>asterids</taxon>
        <taxon>campanulids</taxon>
        <taxon>Aquifoliales</taxon>
        <taxon>Aquifoliaceae</taxon>
        <taxon>Ilex</taxon>
    </lineage>
</organism>
<feature type="region of interest" description="Disordered" evidence="1">
    <location>
        <begin position="38"/>
        <end position="73"/>
    </location>
</feature>
<dbReference type="EMBL" id="CAUOFW020001724">
    <property type="protein sequence ID" value="CAK9147758.1"/>
    <property type="molecule type" value="Genomic_DNA"/>
</dbReference>
<sequence length="158" mass="17715">MGEFEHDIVVHNGINVASEVENVDTNVANVQFEVGNVKTDVGDNDKEDDVYGFSSEDDDWRDEGDDVPDSRNDCQYVGLINTCEEWDASSDGFSDYQSGNEGGRSSSDSDDVEYMNGDNKQKRKSKVYDTSEYETEFHVENGGNSDWDLCANPCYEDK</sequence>
<evidence type="ECO:0000313" key="3">
    <source>
        <dbReference type="Proteomes" id="UP001642360"/>
    </source>
</evidence>
<accession>A0ABC8RSP3</accession>
<protein>
    <submittedName>
        <fullName evidence="2">Uncharacterized protein</fullName>
    </submittedName>
</protein>
<feature type="compositionally biased region" description="Acidic residues" evidence="1">
    <location>
        <begin position="45"/>
        <end position="67"/>
    </location>
</feature>
<dbReference type="Proteomes" id="UP001642360">
    <property type="component" value="Unassembled WGS sequence"/>
</dbReference>
<feature type="compositionally biased region" description="Polar residues" evidence="1">
    <location>
        <begin position="91"/>
        <end position="106"/>
    </location>
</feature>
<proteinExistence type="predicted"/>
<name>A0ABC8RSP3_9AQUA</name>
<evidence type="ECO:0000256" key="1">
    <source>
        <dbReference type="SAM" id="MobiDB-lite"/>
    </source>
</evidence>